<dbReference type="EMBL" id="JBITGY010000012">
    <property type="protein sequence ID" value="MFI6503484.1"/>
    <property type="molecule type" value="Genomic_DNA"/>
</dbReference>
<name>A0ABW7Z5M4_9ACTN</name>
<organism evidence="1 2">
    <name type="scientific">Nonomuraea typhae</name>
    <dbReference type="NCBI Taxonomy" id="2603600"/>
    <lineage>
        <taxon>Bacteria</taxon>
        <taxon>Bacillati</taxon>
        <taxon>Actinomycetota</taxon>
        <taxon>Actinomycetes</taxon>
        <taxon>Streptosporangiales</taxon>
        <taxon>Streptosporangiaceae</taxon>
        <taxon>Nonomuraea</taxon>
    </lineage>
</organism>
<gene>
    <name evidence="1" type="ORF">ACIBG2_39295</name>
</gene>
<dbReference type="RefSeq" id="WP_397089260.1">
    <property type="nucleotide sequence ID" value="NZ_JBITGY010000012.1"/>
</dbReference>
<evidence type="ECO:0000313" key="1">
    <source>
        <dbReference type="EMBL" id="MFI6503484.1"/>
    </source>
</evidence>
<keyword evidence="2" id="KW-1185">Reference proteome</keyword>
<protein>
    <submittedName>
        <fullName evidence="1">Uncharacterized protein</fullName>
    </submittedName>
</protein>
<accession>A0ABW7Z5M4</accession>
<sequence length="66" mass="7411">MIIDLLHSPARTRSHAPVLLGHYGTVVMVLRHGTLALLELDADADQLPGMTRRWPVHWDDLAVFTI</sequence>
<reference evidence="1 2" key="1">
    <citation type="submission" date="2024-10" db="EMBL/GenBank/DDBJ databases">
        <title>The Natural Products Discovery Center: Release of the First 8490 Sequenced Strains for Exploring Actinobacteria Biosynthetic Diversity.</title>
        <authorList>
            <person name="Kalkreuter E."/>
            <person name="Kautsar S.A."/>
            <person name="Yang D."/>
            <person name="Bader C.D."/>
            <person name="Teijaro C.N."/>
            <person name="Fluegel L."/>
            <person name="Davis C.M."/>
            <person name="Simpson J.R."/>
            <person name="Lauterbach L."/>
            <person name="Steele A.D."/>
            <person name="Gui C."/>
            <person name="Meng S."/>
            <person name="Li G."/>
            <person name="Viehrig K."/>
            <person name="Ye F."/>
            <person name="Su P."/>
            <person name="Kiefer A.F."/>
            <person name="Nichols A."/>
            <person name="Cepeda A.J."/>
            <person name="Yan W."/>
            <person name="Fan B."/>
            <person name="Jiang Y."/>
            <person name="Adhikari A."/>
            <person name="Zheng C.-J."/>
            <person name="Schuster L."/>
            <person name="Cowan T.M."/>
            <person name="Smanski M.J."/>
            <person name="Chevrette M.G."/>
            <person name="De Carvalho L.P.S."/>
            <person name="Shen B."/>
        </authorList>
    </citation>
    <scope>NUCLEOTIDE SEQUENCE [LARGE SCALE GENOMIC DNA]</scope>
    <source>
        <strain evidence="1 2">NPDC050545</strain>
    </source>
</reference>
<dbReference type="Proteomes" id="UP001612741">
    <property type="component" value="Unassembled WGS sequence"/>
</dbReference>
<comment type="caution">
    <text evidence="1">The sequence shown here is derived from an EMBL/GenBank/DDBJ whole genome shotgun (WGS) entry which is preliminary data.</text>
</comment>
<proteinExistence type="predicted"/>
<evidence type="ECO:0000313" key="2">
    <source>
        <dbReference type="Proteomes" id="UP001612741"/>
    </source>
</evidence>